<dbReference type="FunFam" id="3.30.420.40:FF:000136">
    <property type="entry name" value="Putative fructokinase"/>
    <property type="match status" value="1"/>
</dbReference>
<protein>
    <recommendedName>
        <fullName evidence="11">fructokinase</fullName>
        <ecNumber evidence="11">2.7.1.4</ecNumber>
    </recommendedName>
</protein>
<comment type="cofactor">
    <cofactor evidence="1">
        <name>Mg(2+)</name>
        <dbReference type="ChEBI" id="CHEBI:18420"/>
    </cofactor>
</comment>
<dbReference type="GO" id="GO:0008865">
    <property type="term" value="F:fructokinase activity"/>
    <property type="evidence" value="ECO:0007669"/>
    <property type="project" value="UniProtKB-EC"/>
</dbReference>
<dbReference type="EC" id="2.7.1.4" evidence="11"/>
<dbReference type="InterPro" id="IPR043129">
    <property type="entry name" value="ATPase_NBD"/>
</dbReference>
<dbReference type="PANTHER" id="PTHR42742:SF3">
    <property type="entry name" value="FRUCTOKINASE"/>
    <property type="match status" value="1"/>
</dbReference>
<evidence type="ECO:0000256" key="5">
    <source>
        <dbReference type="ARBA" id="ARBA00022741"/>
    </source>
</evidence>
<keyword evidence="10" id="KW-0119">Carbohydrate metabolism</keyword>
<dbReference type="PANTHER" id="PTHR42742">
    <property type="entry name" value="TRANSCRIPTIONAL REPRESSOR MPRA"/>
    <property type="match status" value="1"/>
</dbReference>
<evidence type="ECO:0000313" key="13">
    <source>
        <dbReference type="EMBL" id="TYS83050.1"/>
    </source>
</evidence>
<dbReference type="Gene3D" id="3.30.420.40">
    <property type="match status" value="2"/>
</dbReference>
<dbReference type="Proteomes" id="UP000324269">
    <property type="component" value="Unassembled WGS sequence"/>
</dbReference>
<comment type="caution">
    <text evidence="13">The sequence shown here is derived from an EMBL/GenBank/DDBJ whole genome shotgun (WGS) entry which is preliminary data.</text>
</comment>
<organism evidence="13 14">
    <name type="scientific">Rossellomorea aquimaris</name>
    <dbReference type="NCBI Taxonomy" id="189382"/>
    <lineage>
        <taxon>Bacteria</taxon>
        <taxon>Bacillati</taxon>
        <taxon>Bacillota</taxon>
        <taxon>Bacilli</taxon>
        <taxon>Bacillales</taxon>
        <taxon>Bacillaceae</taxon>
        <taxon>Rossellomorea</taxon>
    </lineage>
</organism>
<evidence type="ECO:0000256" key="3">
    <source>
        <dbReference type="ARBA" id="ARBA00022679"/>
    </source>
</evidence>
<dbReference type="InterPro" id="IPR049874">
    <property type="entry name" value="ROK_cs"/>
</dbReference>
<keyword evidence="3" id="KW-0808">Transferase</keyword>
<evidence type="ECO:0000256" key="10">
    <source>
        <dbReference type="ARBA" id="ARBA00023277"/>
    </source>
</evidence>
<keyword evidence="6" id="KW-0418">Kinase</keyword>
<proteinExistence type="inferred from homology"/>
<keyword evidence="8" id="KW-0067">ATP-binding</keyword>
<dbReference type="OrthoDB" id="9783435at2"/>
<dbReference type="EMBL" id="VTEZ01000006">
    <property type="protein sequence ID" value="TYS83050.1"/>
    <property type="molecule type" value="Genomic_DNA"/>
</dbReference>
<evidence type="ECO:0000256" key="2">
    <source>
        <dbReference type="ARBA" id="ARBA00006479"/>
    </source>
</evidence>
<dbReference type="AlphaFoldDB" id="A0A5D4U7D8"/>
<comment type="catalytic activity">
    <reaction evidence="12">
        <text>D-fructose + ATP = D-fructose 6-phosphate + ADP + H(+)</text>
        <dbReference type="Rhea" id="RHEA:16125"/>
        <dbReference type="ChEBI" id="CHEBI:15378"/>
        <dbReference type="ChEBI" id="CHEBI:30616"/>
        <dbReference type="ChEBI" id="CHEBI:37721"/>
        <dbReference type="ChEBI" id="CHEBI:61527"/>
        <dbReference type="ChEBI" id="CHEBI:456216"/>
        <dbReference type="EC" id="2.7.1.4"/>
    </reaction>
</comment>
<evidence type="ECO:0000256" key="1">
    <source>
        <dbReference type="ARBA" id="ARBA00001946"/>
    </source>
</evidence>
<evidence type="ECO:0000313" key="14">
    <source>
        <dbReference type="Proteomes" id="UP000324269"/>
    </source>
</evidence>
<name>A0A5D4U7D8_9BACI</name>
<evidence type="ECO:0000256" key="12">
    <source>
        <dbReference type="ARBA" id="ARBA00048451"/>
    </source>
</evidence>
<dbReference type="CDD" id="cd24067">
    <property type="entry name" value="ASKHA_NBD_ROK_BsFRK-like"/>
    <property type="match status" value="1"/>
</dbReference>
<evidence type="ECO:0000256" key="9">
    <source>
        <dbReference type="ARBA" id="ARBA00022842"/>
    </source>
</evidence>
<dbReference type="GO" id="GO:0005524">
    <property type="term" value="F:ATP binding"/>
    <property type="evidence" value="ECO:0007669"/>
    <property type="project" value="UniProtKB-KW"/>
</dbReference>
<dbReference type="PROSITE" id="PS01125">
    <property type="entry name" value="ROK"/>
    <property type="match status" value="1"/>
</dbReference>
<keyword evidence="7" id="KW-0862">Zinc</keyword>
<dbReference type="FunFam" id="3.30.420.40:FF:000153">
    <property type="entry name" value="Putative fructokinase"/>
    <property type="match status" value="1"/>
</dbReference>
<dbReference type="RefSeq" id="WP_148970462.1">
    <property type="nucleotide sequence ID" value="NZ_JBNIKW010000006.1"/>
</dbReference>
<keyword evidence="4" id="KW-0479">Metal-binding</keyword>
<sequence length="290" mass="31778">MLYGAIEAGGTKFVCAVGNEKGEIISKKVFPTQDPETTLGNVYSYFSNYTLTSIGVGCFGPIELNKNKDSYGQILNTPKHLWKNFNIHQALSSHFSVPVFVDTDVNAAALGEFHSGAAQEADSCLYITVGTGIGAGFVQNGKVSKGFFNTEMGHIYVPRHSQDSFDGNCHYHGNCLEGLASGTAIHTRYGKKGDELEEMQAVWELEAYYLAQAIVNYILILAPEKIILGGGVMKQAVLYTLIREEVAKLLNQYVDIDDFKHYIVPPELNDNQGVMGSLFLAREGVLKTCK</sequence>
<keyword evidence="5" id="KW-0547">Nucleotide-binding</keyword>
<dbReference type="InterPro" id="IPR051804">
    <property type="entry name" value="Carb_Metab_Reg_Kinase/Isom"/>
</dbReference>
<dbReference type="Pfam" id="PF00480">
    <property type="entry name" value="ROK"/>
    <property type="match status" value="1"/>
</dbReference>
<dbReference type="SUPFAM" id="SSF53067">
    <property type="entry name" value="Actin-like ATPase domain"/>
    <property type="match status" value="1"/>
</dbReference>
<comment type="similarity">
    <text evidence="2">Belongs to the ROK (NagC/XylR) family.</text>
</comment>
<evidence type="ECO:0000256" key="11">
    <source>
        <dbReference type="ARBA" id="ARBA00038887"/>
    </source>
</evidence>
<evidence type="ECO:0000256" key="8">
    <source>
        <dbReference type="ARBA" id="ARBA00022840"/>
    </source>
</evidence>
<keyword evidence="9" id="KW-0460">Magnesium</keyword>
<dbReference type="GO" id="GO:0046872">
    <property type="term" value="F:metal ion binding"/>
    <property type="evidence" value="ECO:0007669"/>
    <property type="project" value="UniProtKB-KW"/>
</dbReference>
<gene>
    <name evidence="13" type="ORF">FZC85_18280</name>
</gene>
<reference evidence="13 14" key="1">
    <citation type="submission" date="2019-08" db="EMBL/GenBank/DDBJ databases">
        <title>Bacillus genomes from the desert of Cuatro Cienegas, Coahuila.</title>
        <authorList>
            <person name="Olmedo-Alvarez G."/>
        </authorList>
    </citation>
    <scope>NUCLEOTIDE SEQUENCE [LARGE SCALE GENOMIC DNA]</scope>
    <source>
        <strain evidence="13 14">CH87b_3T</strain>
    </source>
</reference>
<evidence type="ECO:0000256" key="4">
    <source>
        <dbReference type="ARBA" id="ARBA00022723"/>
    </source>
</evidence>
<accession>A0A5D4U7D8</accession>
<dbReference type="InterPro" id="IPR000600">
    <property type="entry name" value="ROK"/>
</dbReference>
<evidence type="ECO:0000256" key="7">
    <source>
        <dbReference type="ARBA" id="ARBA00022833"/>
    </source>
</evidence>
<evidence type="ECO:0000256" key="6">
    <source>
        <dbReference type="ARBA" id="ARBA00022777"/>
    </source>
</evidence>